<dbReference type="Proteomes" id="UP000235828">
    <property type="component" value="Chromosome B"/>
</dbReference>
<dbReference type="AlphaFoldDB" id="A0A2N8ZM03"/>
<evidence type="ECO:0000313" key="2">
    <source>
        <dbReference type="EMBL" id="SON52919.1"/>
    </source>
</evidence>
<organism evidence="2 3">
    <name type="scientific">Vibrio tapetis subsp. tapetis</name>
    <dbReference type="NCBI Taxonomy" id="1671868"/>
    <lineage>
        <taxon>Bacteria</taxon>
        <taxon>Pseudomonadati</taxon>
        <taxon>Pseudomonadota</taxon>
        <taxon>Gammaproteobacteria</taxon>
        <taxon>Vibrionales</taxon>
        <taxon>Vibrionaceae</taxon>
        <taxon>Vibrio</taxon>
    </lineage>
</organism>
<gene>
    <name evidence="2" type="ORF">VTAP4600_B1308</name>
</gene>
<dbReference type="KEGG" id="vta:B1308"/>
<proteinExistence type="predicted"/>
<reference evidence="2 3" key="1">
    <citation type="submission" date="2017-10" db="EMBL/GenBank/DDBJ databases">
        <authorList>
            <person name="Banno H."/>
            <person name="Chua N.-H."/>
        </authorList>
    </citation>
    <scope>NUCLEOTIDE SEQUENCE [LARGE SCALE GENOMIC DNA]</scope>
    <source>
        <strain evidence="2">Vibrio tapetis CECT4600</strain>
    </source>
</reference>
<keyword evidence="3" id="KW-1185">Reference proteome</keyword>
<protein>
    <recommendedName>
        <fullName evidence="1">SnoaL-like domain-containing protein</fullName>
    </recommendedName>
</protein>
<dbReference type="Pfam" id="PF12680">
    <property type="entry name" value="SnoaL_2"/>
    <property type="match status" value="1"/>
</dbReference>
<dbReference type="EMBL" id="LT960612">
    <property type="protein sequence ID" value="SON52919.1"/>
    <property type="molecule type" value="Genomic_DNA"/>
</dbReference>
<dbReference type="RefSeq" id="WP_102525051.1">
    <property type="nucleotide sequence ID" value="NZ_LT960612.1"/>
</dbReference>
<dbReference type="Gene3D" id="3.10.450.50">
    <property type="match status" value="1"/>
</dbReference>
<feature type="domain" description="SnoaL-like" evidence="1">
    <location>
        <begin position="8"/>
        <end position="101"/>
    </location>
</feature>
<dbReference type="OrthoDB" id="117872at2"/>
<name>A0A2N8ZM03_9VIBR</name>
<dbReference type="SUPFAM" id="SSF54427">
    <property type="entry name" value="NTF2-like"/>
    <property type="match status" value="1"/>
</dbReference>
<accession>A0A2N8ZM03</accession>
<dbReference type="InterPro" id="IPR037401">
    <property type="entry name" value="SnoaL-like"/>
</dbReference>
<dbReference type="InterPro" id="IPR032710">
    <property type="entry name" value="NTF2-like_dom_sf"/>
</dbReference>
<sequence length="125" mass="14320">MDAKQVVLAFWHDMQSNDFAKASQWLSEDFEGIWPQSNEQICGRDNFVAINQQYPATGRWKFTINSAVCEKAQVVTDVSITDGKQTARAITFHTVSAGRICKQVEFWPDDYDAPEWRAQWVNTLS</sequence>
<evidence type="ECO:0000259" key="1">
    <source>
        <dbReference type="Pfam" id="PF12680"/>
    </source>
</evidence>
<evidence type="ECO:0000313" key="3">
    <source>
        <dbReference type="Proteomes" id="UP000235828"/>
    </source>
</evidence>